<dbReference type="KEGG" id="dci:113466744"/>
<dbReference type="STRING" id="121845.A0A3Q0IU70"/>
<protein>
    <submittedName>
        <fullName evidence="3">Obscurin-like</fullName>
    </submittedName>
</protein>
<dbReference type="InterPro" id="IPR013783">
    <property type="entry name" value="Ig-like_fold"/>
</dbReference>
<dbReference type="InterPro" id="IPR007110">
    <property type="entry name" value="Ig-like_dom"/>
</dbReference>
<evidence type="ECO:0000313" key="3">
    <source>
        <dbReference type="RefSeq" id="XP_026678208.1"/>
    </source>
</evidence>
<accession>A0A3Q0IU70</accession>
<name>A0A3Q0IU70_DIACI</name>
<gene>
    <name evidence="3" type="primary">LOC113466744</name>
</gene>
<dbReference type="RefSeq" id="XP_026678208.1">
    <property type="nucleotide sequence ID" value="XM_026822407.1"/>
</dbReference>
<evidence type="ECO:0000313" key="2">
    <source>
        <dbReference type="Proteomes" id="UP000079169"/>
    </source>
</evidence>
<reference evidence="3" key="1">
    <citation type="submission" date="2025-08" db="UniProtKB">
        <authorList>
            <consortium name="RefSeq"/>
        </authorList>
    </citation>
    <scope>IDENTIFICATION</scope>
</reference>
<evidence type="ECO:0000259" key="1">
    <source>
        <dbReference type="PROSITE" id="PS50835"/>
    </source>
</evidence>
<keyword evidence="2" id="KW-1185">Reference proteome</keyword>
<dbReference type="SUPFAM" id="SSF48726">
    <property type="entry name" value="Immunoglobulin"/>
    <property type="match status" value="1"/>
</dbReference>
<dbReference type="Proteomes" id="UP000079169">
    <property type="component" value="Unplaced"/>
</dbReference>
<feature type="domain" description="Ig-like" evidence="1">
    <location>
        <begin position="54"/>
        <end position="89"/>
    </location>
</feature>
<dbReference type="PaxDb" id="121845-A0A3Q0IU70"/>
<sequence length="89" mass="10357">MDEEIDDERRNRINKYGAADTYTLRRLRHEIGTRPEAHVEADALIESRRDGHAPFFREKPITIPVVIGDKLEMKCLAVGEPKPVIQWFK</sequence>
<dbReference type="Gene3D" id="2.60.40.10">
    <property type="entry name" value="Immunoglobulins"/>
    <property type="match status" value="1"/>
</dbReference>
<dbReference type="PROSITE" id="PS50835">
    <property type="entry name" value="IG_LIKE"/>
    <property type="match status" value="1"/>
</dbReference>
<dbReference type="AlphaFoldDB" id="A0A3Q0IU70"/>
<dbReference type="GeneID" id="113466744"/>
<dbReference type="InterPro" id="IPR036179">
    <property type="entry name" value="Ig-like_dom_sf"/>
</dbReference>
<proteinExistence type="predicted"/>
<organism evidence="2 3">
    <name type="scientific">Diaphorina citri</name>
    <name type="common">Asian citrus psyllid</name>
    <dbReference type="NCBI Taxonomy" id="121845"/>
    <lineage>
        <taxon>Eukaryota</taxon>
        <taxon>Metazoa</taxon>
        <taxon>Ecdysozoa</taxon>
        <taxon>Arthropoda</taxon>
        <taxon>Hexapoda</taxon>
        <taxon>Insecta</taxon>
        <taxon>Pterygota</taxon>
        <taxon>Neoptera</taxon>
        <taxon>Paraneoptera</taxon>
        <taxon>Hemiptera</taxon>
        <taxon>Sternorrhyncha</taxon>
        <taxon>Psylloidea</taxon>
        <taxon>Psyllidae</taxon>
        <taxon>Diaphorininae</taxon>
        <taxon>Diaphorina</taxon>
    </lineage>
</organism>